<dbReference type="GO" id="GO:0008233">
    <property type="term" value="F:peptidase activity"/>
    <property type="evidence" value="ECO:0007669"/>
    <property type="project" value="UniProtKB-KW"/>
</dbReference>
<dbReference type="SUPFAM" id="SSF50494">
    <property type="entry name" value="Trypsin-like serine proteases"/>
    <property type="match status" value="1"/>
</dbReference>
<dbReference type="InterPro" id="IPR001940">
    <property type="entry name" value="Peptidase_S1C"/>
</dbReference>
<comment type="caution">
    <text evidence="5">The sequence shown here is derived from an EMBL/GenBank/DDBJ whole genome shotgun (WGS) entry which is preliminary data.</text>
</comment>
<dbReference type="Proteomes" id="UP000603904">
    <property type="component" value="Unassembled WGS sequence"/>
</dbReference>
<dbReference type="PROSITE" id="PS50106">
    <property type="entry name" value="PDZ"/>
    <property type="match status" value="1"/>
</dbReference>
<dbReference type="InterPro" id="IPR051201">
    <property type="entry name" value="Chloro_Bact_Ser_Proteases"/>
</dbReference>
<dbReference type="Pfam" id="PF13365">
    <property type="entry name" value="Trypsin_2"/>
    <property type="match status" value="1"/>
</dbReference>
<feature type="domain" description="PDZ" evidence="4">
    <location>
        <begin position="342"/>
        <end position="424"/>
    </location>
</feature>
<reference evidence="5 6" key="1">
    <citation type="submission" date="2021-01" db="EMBL/GenBank/DDBJ databases">
        <title>Whole genome shotgun sequence of Microbispora corallina NBRC 16416.</title>
        <authorList>
            <person name="Komaki H."/>
            <person name="Tamura T."/>
        </authorList>
    </citation>
    <scope>NUCLEOTIDE SEQUENCE [LARGE SCALE GENOMIC DNA]</scope>
    <source>
        <strain evidence="5 6">NBRC 16416</strain>
    </source>
</reference>
<dbReference type="Gene3D" id="2.30.42.10">
    <property type="match status" value="1"/>
</dbReference>
<dbReference type="EMBL" id="BOOC01000023">
    <property type="protein sequence ID" value="GIH41686.1"/>
    <property type="molecule type" value="Genomic_DNA"/>
</dbReference>
<evidence type="ECO:0000256" key="1">
    <source>
        <dbReference type="ARBA" id="ARBA00022670"/>
    </source>
</evidence>
<dbReference type="InterPro" id="IPR009003">
    <property type="entry name" value="Peptidase_S1_PA"/>
</dbReference>
<keyword evidence="1 5" id="KW-0645">Protease</keyword>
<dbReference type="SMART" id="SM00228">
    <property type="entry name" value="PDZ"/>
    <property type="match status" value="1"/>
</dbReference>
<gene>
    <name evidence="5" type="ORF">Mco01_46860</name>
</gene>
<name>A0ABQ4G3N6_9ACTN</name>
<evidence type="ECO:0000313" key="5">
    <source>
        <dbReference type="EMBL" id="GIH41686.1"/>
    </source>
</evidence>
<dbReference type="SUPFAM" id="SSF50156">
    <property type="entry name" value="PDZ domain-like"/>
    <property type="match status" value="1"/>
</dbReference>
<dbReference type="InterPro" id="IPR001478">
    <property type="entry name" value="PDZ"/>
</dbReference>
<keyword evidence="2" id="KW-0378">Hydrolase</keyword>
<dbReference type="PRINTS" id="PR00834">
    <property type="entry name" value="PROTEASES2C"/>
</dbReference>
<sequence length="439" mass="43205">MSSQEHVPGNENTDVLPGHGWSQFGRTPPQHGQYGGQQSYGGGYGGYGGYGPQGPFDTAALPGPGAPQKARLTGRQKAGAGLALVAVALGGGATGALVANATNGGQTVISSPVVSPASNTSANTIAAVAKAIMPSVVSIKVTTQNGGGEGSGVILSADGLILTNNHVVADAQGGTVTVKFSDGKTASAVVKGTDPTTDLAVIQAQSVSGLTPASLGDSDKLQVGDAVLAIGSPLGLEGSVTSGIISALDRTLTEGPEQQQQPQFPWGLEQPQQQQQQGTTIGGMIQTDAAINPGNSGGALVNAAGQVVGVNTAIATSGSSSGNIGVGFAIPINTAKLVAQQLIKTGKVSHAFLGVSVADATGDTSGAVISSITAGSPADKAGLKEGDLVTKINDTQVDGAEALVGAIRSARPGDKVTIVYTRDGRSSTVTATLAEQSAG</sequence>
<dbReference type="InterPro" id="IPR036034">
    <property type="entry name" value="PDZ_sf"/>
</dbReference>
<feature type="compositionally biased region" description="Polar residues" evidence="3">
    <location>
        <begin position="1"/>
        <end position="13"/>
    </location>
</feature>
<organism evidence="5 6">
    <name type="scientific">Microbispora corallina</name>
    <dbReference type="NCBI Taxonomy" id="83302"/>
    <lineage>
        <taxon>Bacteria</taxon>
        <taxon>Bacillati</taxon>
        <taxon>Actinomycetota</taxon>
        <taxon>Actinomycetes</taxon>
        <taxon>Streptosporangiales</taxon>
        <taxon>Streptosporangiaceae</taxon>
        <taxon>Microbispora</taxon>
    </lineage>
</organism>
<dbReference type="PANTHER" id="PTHR43343">
    <property type="entry name" value="PEPTIDASE S12"/>
    <property type="match status" value="1"/>
</dbReference>
<evidence type="ECO:0000256" key="3">
    <source>
        <dbReference type="SAM" id="MobiDB-lite"/>
    </source>
</evidence>
<dbReference type="Gene3D" id="2.40.10.120">
    <property type="match status" value="1"/>
</dbReference>
<proteinExistence type="predicted"/>
<dbReference type="PANTHER" id="PTHR43343:SF3">
    <property type="entry name" value="PROTEASE DO-LIKE 8, CHLOROPLASTIC"/>
    <property type="match status" value="1"/>
</dbReference>
<protein>
    <submittedName>
        <fullName evidence="5">Serine protease</fullName>
    </submittedName>
</protein>
<dbReference type="RefSeq" id="WP_204058998.1">
    <property type="nucleotide sequence ID" value="NZ_BAAAGP010000024.1"/>
</dbReference>
<dbReference type="Pfam" id="PF13180">
    <property type="entry name" value="PDZ_2"/>
    <property type="match status" value="1"/>
</dbReference>
<keyword evidence="6" id="KW-1185">Reference proteome</keyword>
<dbReference type="GO" id="GO:0006508">
    <property type="term" value="P:proteolysis"/>
    <property type="evidence" value="ECO:0007669"/>
    <property type="project" value="UniProtKB-KW"/>
</dbReference>
<evidence type="ECO:0000256" key="2">
    <source>
        <dbReference type="ARBA" id="ARBA00022801"/>
    </source>
</evidence>
<evidence type="ECO:0000259" key="4">
    <source>
        <dbReference type="PROSITE" id="PS50106"/>
    </source>
</evidence>
<feature type="region of interest" description="Disordered" evidence="3">
    <location>
        <begin position="1"/>
        <end position="38"/>
    </location>
</feature>
<accession>A0ABQ4G3N6</accession>
<evidence type="ECO:0000313" key="6">
    <source>
        <dbReference type="Proteomes" id="UP000603904"/>
    </source>
</evidence>